<keyword evidence="3" id="KW-1185">Reference proteome</keyword>
<protein>
    <submittedName>
        <fullName evidence="4">NACHT_N domain-containing protein</fullName>
    </submittedName>
</protein>
<evidence type="ECO:0000313" key="4">
    <source>
        <dbReference type="WBParaSite" id="ASIM_0001463001-mRNA-1"/>
    </source>
</evidence>
<evidence type="ECO:0000313" key="2">
    <source>
        <dbReference type="EMBL" id="VDK51276.1"/>
    </source>
</evidence>
<dbReference type="AlphaFoldDB" id="A0A0M3K193"/>
<reference evidence="4" key="1">
    <citation type="submission" date="2017-02" db="UniProtKB">
        <authorList>
            <consortium name="WormBaseParasite"/>
        </authorList>
    </citation>
    <scope>IDENTIFICATION</scope>
</reference>
<accession>A0A0M3K193</accession>
<gene>
    <name evidence="2" type="ORF">ASIM_LOCUS14040</name>
</gene>
<evidence type="ECO:0000313" key="3">
    <source>
        <dbReference type="Proteomes" id="UP000267096"/>
    </source>
</evidence>
<dbReference type="OrthoDB" id="5792800at2759"/>
<reference evidence="2 3" key="2">
    <citation type="submission" date="2018-11" db="EMBL/GenBank/DDBJ databases">
        <authorList>
            <consortium name="Pathogen Informatics"/>
        </authorList>
    </citation>
    <scope>NUCLEOTIDE SEQUENCE [LARGE SCALE GENOMIC DNA]</scope>
</reference>
<feature type="region of interest" description="Disordered" evidence="1">
    <location>
        <begin position="71"/>
        <end position="99"/>
    </location>
</feature>
<sequence length="345" mass="37624">MATRLAATAARQTLAANRDALERPGRPEVGPISLDARPSEIIGQSLTNAVSPTISKLIDQTDTLNRLHPLYNANLSPNPNAPVSSENITPISSNQPDNQQFVSPDLSVAPQKPTPNWLGNLDNDLTRNSIIRLTEAFLGSQGSSKQPTSNLAFGSKQFQADNFKHPNTNGDLFPTIHQLAPGASSNFGIPKGEGKIFPFNIVEFFSNSLTTKWSTEVILGCVPFLSEFMQVLYGNCVKESDAKTWDLWGGQIFDALRGGKMDLLKASKETCKRGVERQQCGQLRRAISSCDILGSLQVTMEIQRAMKRCDEVTGLLDQNPMAVLNQINNVITGEVAQGFLHKFLG</sequence>
<dbReference type="WBParaSite" id="ASIM_0001463001-mRNA-1">
    <property type="protein sequence ID" value="ASIM_0001463001-mRNA-1"/>
    <property type="gene ID" value="ASIM_0001463001"/>
</dbReference>
<dbReference type="EMBL" id="UYRR01031592">
    <property type="protein sequence ID" value="VDK51276.1"/>
    <property type="molecule type" value="Genomic_DNA"/>
</dbReference>
<name>A0A0M3K193_ANISI</name>
<dbReference type="Proteomes" id="UP000267096">
    <property type="component" value="Unassembled WGS sequence"/>
</dbReference>
<organism evidence="4">
    <name type="scientific">Anisakis simplex</name>
    <name type="common">Herring worm</name>
    <dbReference type="NCBI Taxonomy" id="6269"/>
    <lineage>
        <taxon>Eukaryota</taxon>
        <taxon>Metazoa</taxon>
        <taxon>Ecdysozoa</taxon>
        <taxon>Nematoda</taxon>
        <taxon>Chromadorea</taxon>
        <taxon>Rhabditida</taxon>
        <taxon>Spirurina</taxon>
        <taxon>Ascaridomorpha</taxon>
        <taxon>Ascaridoidea</taxon>
        <taxon>Anisakidae</taxon>
        <taxon>Anisakis</taxon>
        <taxon>Anisakis simplex complex</taxon>
    </lineage>
</organism>
<evidence type="ECO:0000256" key="1">
    <source>
        <dbReference type="SAM" id="MobiDB-lite"/>
    </source>
</evidence>
<proteinExistence type="predicted"/>
<feature type="compositionally biased region" description="Polar residues" evidence="1">
    <location>
        <begin position="73"/>
        <end position="99"/>
    </location>
</feature>